<dbReference type="InterPro" id="IPR025930">
    <property type="entry name" value="NETI"/>
</dbReference>
<dbReference type="RefSeq" id="WP_090927379.1">
    <property type="nucleotide sequence ID" value="NZ_FOTY01000017.1"/>
</dbReference>
<keyword evidence="2" id="KW-1185">Reference proteome</keyword>
<dbReference type="Proteomes" id="UP000199668">
    <property type="component" value="Unassembled WGS sequence"/>
</dbReference>
<gene>
    <name evidence="1" type="ORF">SAMN04488054_11719</name>
</gene>
<name>A0A1I4NEN9_9BACI</name>
<dbReference type="OrthoDB" id="2354098at2"/>
<sequence length="63" mass="7399">MAKKKRFEVQDGETIEECLERIQKEGFAPVGRREEPVFQEVKQNGKIENIPVKQKIIFEARPQ</sequence>
<proteinExistence type="predicted"/>
<reference evidence="1 2" key="1">
    <citation type="submission" date="2016-10" db="EMBL/GenBank/DDBJ databases">
        <authorList>
            <person name="de Groot N.N."/>
        </authorList>
    </citation>
    <scope>NUCLEOTIDE SEQUENCE [LARGE SCALE GENOMIC DNA]</scope>
    <source>
        <strain evidence="1 2">CGMCC 1.6134</strain>
    </source>
</reference>
<accession>A0A1I4NEN9</accession>
<organism evidence="1 2">
    <name type="scientific">Salibacterium qingdaonense</name>
    <dbReference type="NCBI Taxonomy" id="266892"/>
    <lineage>
        <taxon>Bacteria</taxon>
        <taxon>Bacillati</taxon>
        <taxon>Bacillota</taxon>
        <taxon>Bacilli</taxon>
        <taxon>Bacillales</taxon>
        <taxon>Bacillaceae</taxon>
    </lineage>
</organism>
<evidence type="ECO:0000313" key="2">
    <source>
        <dbReference type="Proteomes" id="UP000199668"/>
    </source>
</evidence>
<dbReference type="EMBL" id="FOTY01000017">
    <property type="protein sequence ID" value="SFM13673.1"/>
    <property type="molecule type" value="Genomic_DNA"/>
</dbReference>
<dbReference type="Pfam" id="PF14044">
    <property type="entry name" value="NETI"/>
    <property type="match status" value="1"/>
</dbReference>
<dbReference type="AlphaFoldDB" id="A0A1I4NEN9"/>
<dbReference type="STRING" id="266892.SAMN04488054_11719"/>
<protein>
    <submittedName>
        <fullName evidence="1">NETI protein</fullName>
    </submittedName>
</protein>
<evidence type="ECO:0000313" key="1">
    <source>
        <dbReference type="EMBL" id="SFM13673.1"/>
    </source>
</evidence>